<accession>A0A165CS08</accession>
<dbReference type="Proteomes" id="UP000077266">
    <property type="component" value="Unassembled WGS sequence"/>
</dbReference>
<feature type="compositionally biased region" description="Basic residues" evidence="1">
    <location>
        <begin position="208"/>
        <end position="219"/>
    </location>
</feature>
<sequence>MKPVTQQRIIQSLVELREDWYIAAPSSEVRHVPECALFPDELILAVTNRILDLDSLDKTRRAVLSCRFMVGRSEALHEHLQSLRQRFFKKGRRPRQQAAQVADDDSGSDAEDSMSDSTSGFESGDANMAVEPATSAVSLDRAKEPQPQPLVDISNLAASGNVSGRLTTRSMTRSKRAAGSPVPASSSAAKRPRTAVDGENAPIELPTRPRRTVTSTRRK</sequence>
<feature type="compositionally biased region" description="Low complexity" evidence="1">
    <location>
        <begin position="177"/>
        <end position="189"/>
    </location>
</feature>
<keyword evidence="3" id="KW-1185">Reference proteome</keyword>
<evidence type="ECO:0000256" key="1">
    <source>
        <dbReference type="SAM" id="MobiDB-lite"/>
    </source>
</evidence>
<dbReference type="EMBL" id="KV426294">
    <property type="protein sequence ID" value="KZV82998.1"/>
    <property type="molecule type" value="Genomic_DNA"/>
</dbReference>
<reference evidence="2 3" key="1">
    <citation type="journal article" date="2016" name="Mol. Biol. Evol.">
        <title>Comparative Genomics of Early-Diverging Mushroom-Forming Fungi Provides Insights into the Origins of Lignocellulose Decay Capabilities.</title>
        <authorList>
            <person name="Nagy L.G."/>
            <person name="Riley R."/>
            <person name="Tritt A."/>
            <person name="Adam C."/>
            <person name="Daum C."/>
            <person name="Floudas D."/>
            <person name="Sun H."/>
            <person name="Yadav J.S."/>
            <person name="Pangilinan J."/>
            <person name="Larsson K.H."/>
            <person name="Matsuura K."/>
            <person name="Barry K."/>
            <person name="Labutti K."/>
            <person name="Kuo R."/>
            <person name="Ohm R.A."/>
            <person name="Bhattacharya S.S."/>
            <person name="Shirouzu T."/>
            <person name="Yoshinaga Y."/>
            <person name="Martin F.M."/>
            <person name="Grigoriev I.V."/>
            <person name="Hibbett D.S."/>
        </authorList>
    </citation>
    <scope>NUCLEOTIDE SEQUENCE [LARGE SCALE GENOMIC DNA]</scope>
    <source>
        <strain evidence="2 3">HHB12029</strain>
    </source>
</reference>
<evidence type="ECO:0000313" key="3">
    <source>
        <dbReference type="Proteomes" id="UP000077266"/>
    </source>
</evidence>
<dbReference type="AlphaFoldDB" id="A0A165CS08"/>
<protein>
    <submittedName>
        <fullName evidence="2">Uncharacterized protein</fullName>
    </submittedName>
</protein>
<feature type="compositionally biased region" description="Polar residues" evidence="1">
    <location>
        <begin position="156"/>
        <end position="171"/>
    </location>
</feature>
<evidence type="ECO:0000313" key="2">
    <source>
        <dbReference type="EMBL" id="KZV82998.1"/>
    </source>
</evidence>
<feature type="compositionally biased region" description="Acidic residues" evidence="1">
    <location>
        <begin position="102"/>
        <end position="114"/>
    </location>
</feature>
<gene>
    <name evidence="2" type="ORF">EXIGLDRAFT_702034</name>
</gene>
<organism evidence="2 3">
    <name type="scientific">Exidia glandulosa HHB12029</name>
    <dbReference type="NCBI Taxonomy" id="1314781"/>
    <lineage>
        <taxon>Eukaryota</taxon>
        <taxon>Fungi</taxon>
        <taxon>Dikarya</taxon>
        <taxon>Basidiomycota</taxon>
        <taxon>Agaricomycotina</taxon>
        <taxon>Agaricomycetes</taxon>
        <taxon>Auriculariales</taxon>
        <taxon>Exidiaceae</taxon>
        <taxon>Exidia</taxon>
    </lineage>
</organism>
<feature type="region of interest" description="Disordered" evidence="1">
    <location>
        <begin position="88"/>
        <end position="219"/>
    </location>
</feature>
<proteinExistence type="predicted"/>
<name>A0A165CS08_EXIGL</name>
<dbReference type="InParanoid" id="A0A165CS08"/>